<dbReference type="OrthoDB" id="660555at2759"/>
<dbReference type="SMART" id="SM00325">
    <property type="entry name" value="RhoGEF"/>
    <property type="match status" value="1"/>
</dbReference>
<dbReference type="InterPro" id="IPR000219">
    <property type="entry name" value="DH_dom"/>
</dbReference>
<proteinExistence type="predicted"/>
<sequence length="181" mass="21259">MSAIVTHFGFDASKEEIRAMSMWRDKKYMQPMVEESLKGKYSLVKANYIPLLFNHLLELLQLSSHLLKEFKEKPDELGKVLQETEPKFSVFLKYTIHYKHNEKQIRKACNNILFIKINQENLARRDTNRLGMSDYFIAPIQRITRYCLLMKDLQRYSNPPDLELDKALKAMTALAIAMNNV</sequence>
<reference evidence="2" key="1">
    <citation type="journal article" date="2020" name="Microb. Genom.">
        <title>Genetic diversity of clinical and environmental Mucorales isolates obtained from an investigation of mucormycosis cases among solid organ transplant recipients.</title>
        <authorList>
            <person name="Nguyen M.H."/>
            <person name="Kaul D."/>
            <person name="Muto C."/>
            <person name="Cheng S.J."/>
            <person name="Richter R.A."/>
            <person name="Bruno V.M."/>
            <person name="Liu G."/>
            <person name="Beyhan S."/>
            <person name="Sundermann A.J."/>
            <person name="Mounaud S."/>
            <person name="Pasculle A.W."/>
            <person name="Nierman W.C."/>
            <person name="Driscoll E."/>
            <person name="Cumbie R."/>
            <person name="Clancy C.J."/>
            <person name="Dupont C.L."/>
        </authorList>
    </citation>
    <scope>NUCLEOTIDE SEQUENCE</scope>
    <source>
        <strain evidence="2">GL11</strain>
    </source>
</reference>
<dbReference type="AlphaFoldDB" id="A0A9P6XBL2"/>
<protein>
    <recommendedName>
        <fullName evidence="1">DH domain-containing protein</fullName>
    </recommendedName>
</protein>
<dbReference type="EMBL" id="JAANQT010000564">
    <property type="protein sequence ID" value="KAG1309975.1"/>
    <property type="molecule type" value="Genomic_DNA"/>
</dbReference>
<dbReference type="PANTHER" id="PTHR12673:SF159">
    <property type="entry name" value="LD03170P"/>
    <property type="match status" value="1"/>
</dbReference>
<dbReference type="SUPFAM" id="SSF48065">
    <property type="entry name" value="DBL homology domain (DH-domain)"/>
    <property type="match status" value="1"/>
</dbReference>
<dbReference type="Proteomes" id="UP000716291">
    <property type="component" value="Unassembled WGS sequence"/>
</dbReference>
<evidence type="ECO:0000313" key="2">
    <source>
        <dbReference type="EMBL" id="KAG1309975.1"/>
    </source>
</evidence>
<accession>A0A9P6XBL2</accession>
<organism evidence="2 3">
    <name type="scientific">Rhizopus oryzae</name>
    <name type="common">Mucormycosis agent</name>
    <name type="synonym">Rhizopus arrhizus var. delemar</name>
    <dbReference type="NCBI Taxonomy" id="64495"/>
    <lineage>
        <taxon>Eukaryota</taxon>
        <taxon>Fungi</taxon>
        <taxon>Fungi incertae sedis</taxon>
        <taxon>Mucoromycota</taxon>
        <taxon>Mucoromycotina</taxon>
        <taxon>Mucoromycetes</taxon>
        <taxon>Mucorales</taxon>
        <taxon>Mucorineae</taxon>
        <taxon>Rhizopodaceae</taxon>
        <taxon>Rhizopus</taxon>
    </lineage>
</organism>
<dbReference type="GO" id="GO:0005085">
    <property type="term" value="F:guanyl-nucleotide exchange factor activity"/>
    <property type="evidence" value="ECO:0007669"/>
    <property type="project" value="InterPro"/>
</dbReference>
<keyword evidence="3" id="KW-1185">Reference proteome</keyword>
<dbReference type="Pfam" id="PF00621">
    <property type="entry name" value="RhoGEF"/>
    <property type="match status" value="1"/>
</dbReference>
<dbReference type="InterPro" id="IPR051092">
    <property type="entry name" value="FYVE_RhoGEF_PH"/>
</dbReference>
<dbReference type="Gene3D" id="1.20.900.10">
    <property type="entry name" value="Dbl homology (DH) domain"/>
    <property type="match status" value="1"/>
</dbReference>
<dbReference type="PANTHER" id="PTHR12673">
    <property type="entry name" value="FACIOGENITAL DYSPLASIA PROTEIN"/>
    <property type="match status" value="1"/>
</dbReference>
<feature type="domain" description="DH" evidence="1">
    <location>
        <begin position="10"/>
        <end position="181"/>
    </location>
</feature>
<gene>
    <name evidence="2" type="ORF">G6F64_004899</name>
</gene>
<dbReference type="GO" id="GO:0005737">
    <property type="term" value="C:cytoplasm"/>
    <property type="evidence" value="ECO:0007669"/>
    <property type="project" value="TreeGrafter"/>
</dbReference>
<dbReference type="InterPro" id="IPR035899">
    <property type="entry name" value="DBL_dom_sf"/>
</dbReference>
<comment type="caution">
    <text evidence="2">The sequence shown here is derived from an EMBL/GenBank/DDBJ whole genome shotgun (WGS) entry which is preliminary data.</text>
</comment>
<evidence type="ECO:0000313" key="3">
    <source>
        <dbReference type="Proteomes" id="UP000716291"/>
    </source>
</evidence>
<name>A0A9P6XBL2_RHIOR</name>
<dbReference type="PROSITE" id="PS50010">
    <property type="entry name" value="DH_2"/>
    <property type="match status" value="1"/>
</dbReference>
<evidence type="ECO:0000259" key="1">
    <source>
        <dbReference type="PROSITE" id="PS50010"/>
    </source>
</evidence>